<sequence>MSQNICEYLREEAIKGLFELTTVKKAWPTWRQEITNRIGNLNAPLNIINLGDHLSEVFRSTSSSGRSQASISGGGTGWEALVCWYLNLCLLETRTVVIKFKKSLIPKPVREAITVRYGTFPSNTESDLIAITFPNKEEYTTMDKFAIQTRDTQGDLIPPATRGGKFNYSNIIDSLTDRDFNELEIGIIQCKTNWNDNAQIPMLWDMIYSSTGFEGHRITVGSSAYSIKDIHRFTYSFVTVPTSSDGGNDIKPSSTCVKRVQNLTGGNYWGKPTVPSIANSIKEIFGKNFSSASPTALRNTLASAMGQIGSTYSYFNLV</sequence>
<reference evidence="1 2" key="1">
    <citation type="submission" date="2021-01" db="EMBL/GenBank/DDBJ databases">
        <title>Genomic Encyclopedia of Type Strains, Phase IV (KMG-IV): sequencing the most valuable type-strain genomes for metagenomic binning, comparative biology and taxonomic classification.</title>
        <authorList>
            <person name="Goeker M."/>
        </authorList>
    </citation>
    <scope>NUCLEOTIDE SEQUENCE [LARGE SCALE GENOMIC DNA]</scope>
    <source>
        <strain evidence="1 2">DSM 103394</strain>
    </source>
</reference>
<evidence type="ECO:0000313" key="2">
    <source>
        <dbReference type="Proteomes" id="UP000674416"/>
    </source>
</evidence>
<evidence type="ECO:0008006" key="3">
    <source>
        <dbReference type="Google" id="ProtNLM"/>
    </source>
</evidence>
<accession>A0ABS4CUQ3</accession>
<dbReference type="Proteomes" id="UP000674416">
    <property type="component" value="Unassembled WGS sequence"/>
</dbReference>
<comment type="caution">
    <text evidence="1">The sequence shown here is derived from an EMBL/GenBank/DDBJ whole genome shotgun (WGS) entry which is preliminary data.</text>
</comment>
<organism evidence="1 2">
    <name type="scientific">Bacillus capparidis</name>
    <dbReference type="NCBI Taxonomy" id="1840411"/>
    <lineage>
        <taxon>Bacteria</taxon>
        <taxon>Bacillati</taxon>
        <taxon>Bacillota</taxon>
        <taxon>Bacilli</taxon>
        <taxon>Bacillales</taxon>
        <taxon>Bacillaceae</taxon>
        <taxon>Bacillus</taxon>
    </lineage>
</organism>
<evidence type="ECO:0000313" key="1">
    <source>
        <dbReference type="EMBL" id="MBP1080770.1"/>
    </source>
</evidence>
<gene>
    <name evidence="1" type="ORF">JOC74_001258</name>
</gene>
<protein>
    <recommendedName>
        <fullName evidence="3">Restriction endonuclease</fullName>
    </recommendedName>
</protein>
<dbReference type="EMBL" id="JAFDST010000001">
    <property type="protein sequence ID" value="MBP1080770.1"/>
    <property type="molecule type" value="Genomic_DNA"/>
</dbReference>
<dbReference type="RefSeq" id="WP_211086079.1">
    <property type="nucleotide sequence ID" value="NZ_JAFDST010000001.1"/>
</dbReference>
<keyword evidence="2" id="KW-1185">Reference proteome</keyword>
<proteinExistence type="predicted"/>
<name>A0ABS4CUQ3_9BACI</name>